<dbReference type="InterPro" id="IPR036812">
    <property type="entry name" value="NAD(P)_OxRdtase_dom_sf"/>
</dbReference>
<comment type="caution">
    <text evidence="3">The sequence shown here is derived from an EMBL/GenBank/DDBJ whole genome shotgun (WGS) entry which is preliminary data.</text>
</comment>
<dbReference type="PANTHER" id="PTHR43364:SF4">
    <property type="entry name" value="NAD(P)-LINKED OXIDOREDUCTASE SUPERFAMILY PROTEIN"/>
    <property type="match status" value="1"/>
</dbReference>
<feature type="domain" description="NADP-dependent oxidoreductase" evidence="2">
    <location>
        <begin position="15"/>
        <end position="342"/>
    </location>
</feature>
<reference evidence="3 4" key="1">
    <citation type="submission" date="2023-06" db="EMBL/GenBank/DDBJ databases">
        <title>Alteromonas sp. ASW11-36 isolated from intertidal sand.</title>
        <authorList>
            <person name="Li Y."/>
        </authorList>
    </citation>
    <scope>NUCLEOTIDE SEQUENCE [LARGE SCALE GENOMIC DNA]</scope>
    <source>
        <strain evidence="3 4">ASW11-36</strain>
    </source>
</reference>
<evidence type="ECO:0000313" key="4">
    <source>
        <dbReference type="Proteomes" id="UP001234343"/>
    </source>
</evidence>
<evidence type="ECO:0000259" key="2">
    <source>
        <dbReference type="Pfam" id="PF00248"/>
    </source>
</evidence>
<proteinExistence type="predicted"/>
<dbReference type="CDD" id="cd19094">
    <property type="entry name" value="AKR_Tas-like"/>
    <property type="match status" value="1"/>
</dbReference>
<keyword evidence="1" id="KW-0560">Oxidoreductase</keyword>
<dbReference type="Gene3D" id="3.20.20.100">
    <property type="entry name" value="NADP-dependent oxidoreductase domain"/>
    <property type="match status" value="1"/>
</dbReference>
<organism evidence="3 4">
    <name type="scientific">Alteromonas arenosi</name>
    <dbReference type="NCBI Taxonomy" id="3055817"/>
    <lineage>
        <taxon>Bacteria</taxon>
        <taxon>Pseudomonadati</taxon>
        <taxon>Pseudomonadota</taxon>
        <taxon>Gammaproteobacteria</taxon>
        <taxon>Alteromonadales</taxon>
        <taxon>Alteromonadaceae</taxon>
        <taxon>Alteromonas/Salinimonas group</taxon>
        <taxon>Alteromonas</taxon>
    </lineage>
</organism>
<dbReference type="RefSeq" id="WP_289367278.1">
    <property type="nucleotide sequence ID" value="NZ_JAUCBP010000014.1"/>
</dbReference>
<dbReference type="SUPFAM" id="SSF51430">
    <property type="entry name" value="NAD(P)-linked oxidoreductase"/>
    <property type="match status" value="1"/>
</dbReference>
<accession>A0ABT7T1M3</accession>
<evidence type="ECO:0000256" key="1">
    <source>
        <dbReference type="ARBA" id="ARBA00023002"/>
    </source>
</evidence>
<dbReference type="InterPro" id="IPR023210">
    <property type="entry name" value="NADP_OxRdtase_dom"/>
</dbReference>
<keyword evidence="4" id="KW-1185">Reference proteome</keyword>
<gene>
    <name evidence="3" type="ORF">QTP81_17150</name>
</gene>
<protein>
    <submittedName>
        <fullName evidence="3">Aldo/keto reductase</fullName>
    </submittedName>
</protein>
<dbReference type="InterPro" id="IPR050523">
    <property type="entry name" value="AKR_Detox_Biosynth"/>
</dbReference>
<dbReference type="Pfam" id="PF00248">
    <property type="entry name" value="Aldo_ket_red"/>
    <property type="match status" value="1"/>
</dbReference>
<sequence>MRFNPLGSSGLTVSEICLGSMTWGIQNNQHDADQQIQRAIDTQINFIDTAEMYPVPPNKETYGDTERVIGDWLSRHPAQRQALIIMSKIAGPGIGYIRGGERMTGKALPVALDASLERLQTDYVDVYQLHWANRPTAHFGTHWPNQVRPSKIDADRERDTMRELVIALGEEIKAGKIRHWGLSDETPWGIHTFLQLCSELNVPRPVSIQNEFSLIHLKDWPYLIETCVLEDVAYLPWSPLAGGALSGKYLNGERPAGSRWTMVQRQGLFRDTAMANQAIARYVALANDFGITPSQLALAWCRQVDGVTSTIIGATTLAQLEENIAAFSITLTDQQLAEVHEVLQQFSQPF</sequence>
<name>A0ABT7T1M3_9ALTE</name>
<dbReference type="Proteomes" id="UP001234343">
    <property type="component" value="Unassembled WGS sequence"/>
</dbReference>
<dbReference type="EMBL" id="JAUCBP010000014">
    <property type="protein sequence ID" value="MDM7862338.1"/>
    <property type="molecule type" value="Genomic_DNA"/>
</dbReference>
<evidence type="ECO:0000313" key="3">
    <source>
        <dbReference type="EMBL" id="MDM7862338.1"/>
    </source>
</evidence>
<dbReference type="PANTHER" id="PTHR43364">
    <property type="entry name" value="NADH-SPECIFIC METHYLGLYOXAL REDUCTASE-RELATED"/>
    <property type="match status" value="1"/>
</dbReference>